<comment type="caution">
    <text evidence="3">The sequence shown here is derived from an EMBL/GenBank/DDBJ whole genome shotgun (WGS) entry which is preliminary data.</text>
</comment>
<reference evidence="3 4" key="1">
    <citation type="submission" date="2013-02" db="EMBL/GenBank/DDBJ databases">
        <title>The Genome Sequence of Acinetobacter sp. NIPH 713.</title>
        <authorList>
            <consortium name="The Broad Institute Genome Sequencing Platform"/>
            <consortium name="The Broad Institute Genome Sequencing Center for Infectious Disease"/>
            <person name="Cerqueira G."/>
            <person name="Feldgarden M."/>
            <person name="Courvalin P."/>
            <person name="Perichon B."/>
            <person name="Grillot-Courvalin C."/>
            <person name="Clermont D."/>
            <person name="Rocha E."/>
            <person name="Yoon E.-J."/>
            <person name="Nemec A."/>
            <person name="Walker B."/>
            <person name="Young S.K."/>
            <person name="Zeng Q."/>
            <person name="Gargeya S."/>
            <person name="Fitzgerald M."/>
            <person name="Haas B."/>
            <person name="Abouelleil A."/>
            <person name="Alvarado L."/>
            <person name="Arachchi H.M."/>
            <person name="Berlin A.M."/>
            <person name="Chapman S.B."/>
            <person name="Dewar J."/>
            <person name="Goldberg J."/>
            <person name="Griggs A."/>
            <person name="Gujja S."/>
            <person name="Hansen M."/>
            <person name="Howarth C."/>
            <person name="Imamovic A."/>
            <person name="Larimer J."/>
            <person name="McCowan C."/>
            <person name="Murphy C."/>
            <person name="Neiman D."/>
            <person name="Pearson M."/>
            <person name="Priest M."/>
            <person name="Roberts A."/>
            <person name="Saif S."/>
            <person name="Shea T."/>
            <person name="Sisk P."/>
            <person name="Sykes S."/>
            <person name="Wortman J."/>
            <person name="Nusbaum C."/>
            <person name="Birren B."/>
        </authorList>
    </citation>
    <scope>NUCLEOTIDE SEQUENCE [LARGE SCALE GENOMIC DNA]</scope>
    <source>
        <strain evidence="3 4">NIPH 713</strain>
    </source>
</reference>
<dbReference type="HOGENOM" id="CLU_012253_1_0_6"/>
<gene>
    <name evidence="3" type="ORF">F906_02625</name>
</gene>
<evidence type="ECO:0000259" key="2">
    <source>
        <dbReference type="Pfam" id="PF07995"/>
    </source>
</evidence>
<dbReference type="Proteomes" id="UP000023774">
    <property type="component" value="Unassembled WGS sequence"/>
</dbReference>
<dbReference type="PANTHER" id="PTHR19328">
    <property type="entry name" value="HEDGEHOG-INTERACTING PROTEIN"/>
    <property type="match status" value="1"/>
</dbReference>
<dbReference type="SUPFAM" id="SSF50952">
    <property type="entry name" value="Soluble quinoprotein glucose dehydrogenase"/>
    <property type="match status" value="1"/>
</dbReference>
<evidence type="ECO:0000313" key="3">
    <source>
        <dbReference type="EMBL" id="ENW85803.1"/>
    </source>
</evidence>
<protein>
    <recommendedName>
        <fullName evidence="2">Glucose/Sorbosone dehydrogenase domain-containing protein</fullName>
    </recommendedName>
</protein>
<dbReference type="Gene3D" id="2.120.10.30">
    <property type="entry name" value="TolB, C-terminal domain"/>
    <property type="match status" value="1"/>
</dbReference>
<organism evidence="3 4">
    <name type="scientific">Acinetobacter pseudolwoffii</name>
    <dbReference type="NCBI Taxonomy" id="2053287"/>
    <lineage>
        <taxon>Bacteria</taxon>
        <taxon>Pseudomonadati</taxon>
        <taxon>Pseudomonadota</taxon>
        <taxon>Gammaproteobacteria</taxon>
        <taxon>Moraxellales</taxon>
        <taxon>Moraxellaceae</taxon>
        <taxon>Acinetobacter</taxon>
    </lineage>
</organism>
<feature type="domain" description="Glucose/Sorbosone dehydrogenase" evidence="2">
    <location>
        <begin position="68"/>
        <end position="395"/>
    </location>
</feature>
<dbReference type="InterPro" id="IPR011042">
    <property type="entry name" value="6-blade_b-propeller_TolB-like"/>
</dbReference>
<feature type="signal peptide" evidence="1">
    <location>
        <begin position="1"/>
        <end position="23"/>
    </location>
</feature>
<sequence length="399" mass="43687">MVAQFKIKILLSFCALALTACHADNSPSGSIQEASASGSIQEASASSSKSEAIASNLQKYKIAQVAQFNEPWAIVSLKDGRLLITERKGKLQLFDPRTKQKVEVKGIPQVAYGGQGGLGEVALHPDFANNQWVYLSYAEQGQGGYGAVVIRGKLDLNQTAPQLTQIERIWTQVPKFSGQGHYAHRIVFGPYGKLWIGSGERQQFTPAQDMQSNAGKIIRLNDDGSIPADNPFMNQGKIAQQIWSLGHRNPLGMAFDPQGQFWVIEMGPKGGDELNKIIKAKNYGYPVVSNGDHYDGKPIPDHATRPEFEAPALDWTPVISPSDLLFYTGNVFPQWKNKAITTGLSSKALVIVDTTQNPVKEVQRVDMKERIRGAIQASDGTLWIIQDGTQAKLLKMTAP</sequence>
<name>N9KPB8_9GAMM</name>
<dbReference type="Pfam" id="PF07995">
    <property type="entry name" value="GSDH"/>
    <property type="match status" value="1"/>
</dbReference>
<dbReference type="InterPro" id="IPR011041">
    <property type="entry name" value="Quinoprot_gluc/sorb_DH_b-prop"/>
</dbReference>
<dbReference type="InterPro" id="IPR012938">
    <property type="entry name" value="Glc/Sorbosone_DH"/>
</dbReference>
<proteinExistence type="predicted"/>
<dbReference type="PROSITE" id="PS51257">
    <property type="entry name" value="PROKAR_LIPOPROTEIN"/>
    <property type="match status" value="1"/>
</dbReference>
<feature type="chain" id="PRO_5004144984" description="Glucose/Sorbosone dehydrogenase domain-containing protein" evidence="1">
    <location>
        <begin position="24"/>
        <end position="399"/>
    </location>
</feature>
<dbReference type="PANTHER" id="PTHR19328:SF75">
    <property type="entry name" value="ALDOSE SUGAR DEHYDROGENASE YLII"/>
    <property type="match status" value="1"/>
</dbReference>
<keyword evidence="4" id="KW-1185">Reference proteome</keyword>
<dbReference type="AlphaFoldDB" id="N9KPB8"/>
<dbReference type="EMBL" id="APRJ01000013">
    <property type="protein sequence ID" value="ENW85803.1"/>
    <property type="molecule type" value="Genomic_DNA"/>
</dbReference>
<evidence type="ECO:0000313" key="4">
    <source>
        <dbReference type="Proteomes" id="UP000023774"/>
    </source>
</evidence>
<accession>N9KPB8</accession>
<dbReference type="PATRIC" id="fig|1217709.3.peg.2549"/>
<evidence type="ECO:0000256" key="1">
    <source>
        <dbReference type="SAM" id="SignalP"/>
    </source>
</evidence>
<dbReference type="RefSeq" id="WP_005173434.1">
    <property type="nucleotide sequence ID" value="NZ_KB850035.1"/>
</dbReference>
<keyword evidence="1" id="KW-0732">Signal</keyword>
<dbReference type="OrthoDB" id="9770043at2"/>